<evidence type="ECO:0000313" key="2">
    <source>
        <dbReference type="Proteomes" id="UP001165289"/>
    </source>
</evidence>
<reference evidence="1 2" key="1">
    <citation type="journal article" date="2023" name="BMC Biol.">
        <title>The compact genome of the sponge Oopsacas minuta (Hexactinellida) is lacking key metazoan core genes.</title>
        <authorList>
            <person name="Santini S."/>
            <person name="Schenkelaars Q."/>
            <person name="Jourda C."/>
            <person name="Duchesne M."/>
            <person name="Belahbib H."/>
            <person name="Rocher C."/>
            <person name="Selva M."/>
            <person name="Riesgo A."/>
            <person name="Vervoort M."/>
            <person name="Leys S.P."/>
            <person name="Kodjabachian L."/>
            <person name="Le Bivic A."/>
            <person name="Borchiellini C."/>
            <person name="Claverie J.M."/>
            <person name="Renard E."/>
        </authorList>
    </citation>
    <scope>NUCLEOTIDE SEQUENCE [LARGE SCALE GENOMIC DNA]</scope>
    <source>
        <strain evidence="1">SPO-2</strain>
    </source>
</reference>
<comment type="caution">
    <text evidence="1">The sequence shown here is derived from an EMBL/GenBank/DDBJ whole genome shotgun (WGS) entry which is preliminary data.</text>
</comment>
<name>A0AAV7JNL5_9METZ</name>
<dbReference type="Proteomes" id="UP001165289">
    <property type="component" value="Unassembled WGS sequence"/>
</dbReference>
<dbReference type="EMBL" id="JAKMXF010000312">
    <property type="protein sequence ID" value="KAI6650317.1"/>
    <property type="molecule type" value="Genomic_DNA"/>
</dbReference>
<protein>
    <submittedName>
        <fullName evidence="1">Uncharacterized protein</fullName>
    </submittedName>
</protein>
<dbReference type="AlphaFoldDB" id="A0AAV7JNL5"/>
<accession>A0AAV7JNL5</accession>
<keyword evidence="2" id="KW-1185">Reference proteome</keyword>
<evidence type="ECO:0000313" key="1">
    <source>
        <dbReference type="EMBL" id="KAI6650317.1"/>
    </source>
</evidence>
<gene>
    <name evidence="1" type="ORF">LOD99_5995</name>
</gene>
<proteinExistence type="predicted"/>
<sequence>MIAIGYFTLDCLKQTRVMASTLSFDGPFVASESFRQILTNTNHCLDMFEHIETNRTWSEWASDWAVGERNSINGERMVGFLKKLINNARSGQNACAECLEALDKADSLNTRAKQMNIYLEVEDYDISQVKLGKTYDLNRSPKYKETKALEYADLITYGGLTVLATGTVTGIEFKRRGKNWQEITKLFRKVNILTFSRDTVIICSFTALGVLLATIAYNNVHSKGLERGEIYHKVKELYETLALFEVEGTLASFDSFVMEIESVTRQIHSRNVDYEKMVDFHITEASNARFQIETNLRNEEKTRQNKKGVTEAMKLYQQTIEKELNDLSIEEPDMSEEMRKRSAKRIAKNSCKSFLKGKLNYTDDEADEFVEVFQN</sequence>
<organism evidence="1 2">
    <name type="scientific">Oopsacas minuta</name>
    <dbReference type="NCBI Taxonomy" id="111878"/>
    <lineage>
        <taxon>Eukaryota</taxon>
        <taxon>Metazoa</taxon>
        <taxon>Porifera</taxon>
        <taxon>Hexactinellida</taxon>
        <taxon>Hexasterophora</taxon>
        <taxon>Lyssacinosida</taxon>
        <taxon>Leucopsacidae</taxon>
        <taxon>Oopsacas</taxon>
    </lineage>
</organism>